<dbReference type="EMBL" id="MU853231">
    <property type="protein sequence ID" value="KAK4122352.1"/>
    <property type="molecule type" value="Genomic_DNA"/>
</dbReference>
<protein>
    <submittedName>
        <fullName evidence="2">Uncharacterized protein</fullName>
    </submittedName>
</protein>
<evidence type="ECO:0000313" key="2">
    <source>
        <dbReference type="EMBL" id="KAK4122352.1"/>
    </source>
</evidence>
<comment type="caution">
    <text evidence="2">The sequence shown here is derived from an EMBL/GenBank/DDBJ whole genome shotgun (WGS) entry which is preliminary data.</text>
</comment>
<dbReference type="RefSeq" id="XP_062646123.1">
    <property type="nucleotide sequence ID" value="XM_062793241.1"/>
</dbReference>
<accession>A0AAN6TX47</accession>
<evidence type="ECO:0000313" key="3">
    <source>
        <dbReference type="Proteomes" id="UP001302602"/>
    </source>
</evidence>
<dbReference type="GeneID" id="87830010"/>
<reference evidence="2" key="2">
    <citation type="submission" date="2023-05" db="EMBL/GenBank/DDBJ databases">
        <authorList>
            <consortium name="Lawrence Berkeley National Laboratory"/>
            <person name="Steindorff A."/>
            <person name="Hensen N."/>
            <person name="Bonometti L."/>
            <person name="Westerberg I."/>
            <person name="Brannstrom I.O."/>
            <person name="Guillou S."/>
            <person name="Cros-Aarteil S."/>
            <person name="Calhoun S."/>
            <person name="Haridas S."/>
            <person name="Kuo A."/>
            <person name="Mondo S."/>
            <person name="Pangilinan J."/>
            <person name="Riley R."/>
            <person name="Labutti K."/>
            <person name="Andreopoulos B."/>
            <person name="Lipzen A."/>
            <person name="Chen C."/>
            <person name="Yanf M."/>
            <person name="Daum C."/>
            <person name="Ng V."/>
            <person name="Clum A."/>
            <person name="Ohm R."/>
            <person name="Martin F."/>
            <person name="Silar P."/>
            <person name="Natvig D."/>
            <person name="Lalanne C."/>
            <person name="Gautier V."/>
            <person name="Ament-Velasquez S.L."/>
            <person name="Kruys A."/>
            <person name="Hutchinson M.I."/>
            <person name="Powell A.J."/>
            <person name="Barry K."/>
            <person name="Miller A.N."/>
            <person name="Grigoriev I.V."/>
            <person name="Debuchy R."/>
            <person name="Gladieux P."/>
            <person name="Thoren M.H."/>
            <person name="Johannesson H."/>
        </authorList>
    </citation>
    <scope>NUCLEOTIDE SEQUENCE</scope>
    <source>
        <strain evidence="2">CBS 731.68</strain>
    </source>
</reference>
<feature type="region of interest" description="Disordered" evidence="1">
    <location>
        <begin position="79"/>
        <end position="98"/>
    </location>
</feature>
<feature type="compositionally biased region" description="Pro residues" evidence="1">
    <location>
        <begin position="1"/>
        <end position="11"/>
    </location>
</feature>
<feature type="compositionally biased region" description="Polar residues" evidence="1">
    <location>
        <begin position="31"/>
        <end position="40"/>
    </location>
</feature>
<dbReference type="AlphaFoldDB" id="A0AAN6TX47"/>
<dbReference type="Proteomes" id="UP001302602">
    <property type="component" value="Unassembled WGS sequence"/>
</dbReference>
<proteinExistence type="predicted"/>
<feature type="compositionally biased region" description="Acidic residues" evidence="1">
    <location>
        <begin position="79"/>
        <end position="96"/>
    </location>
</feature>
<reference evidence="2" key="1">
    <citation type="journal article" date="2023" name="Mol. Phylogenet. Evol.">
        <title>Genome-scale phylogeny and comparative genomics of the fungal order Sordariales.</title>
        <authorList>
            <person name="Hensen N."/>
            <person name="Bonometti L."/>
            <person name="Westerberg I."/>
            <person name="Brannstrom I.O."/>
            <person name="Guillou S."/>
            <person name="Cros-Aarteil S."/>
            <person name="Calhoun S."/>
            <person name="Haridas S."/>
            <person name="Kuo A."/>
            <person name="Mondo S."/>
            <person name="Pangilinan J."/>
            <person name="Riley R."/>
            <person name="LaButti K."/>
            <person name="Andreopoulos B."/>
            <person name="Lipzen A."/>
            <person name="Chen C."/>
            <person name="Yan M."/>
            <person name="Daum C."/>
            <person name="Ng V."/>
            <person name="Clum A."/>
            <person name="Steindorff A."/>
            <person name="Ohm R.A."/>
            <person name="Martin F."/>
            <person name="Silar P."/>
            <person name="Natvig D.O."/>
            <person name="Lalanne C."/>
            <person name="Gautier V."/>
            <person name="Ament-Velasquez S.L."/>
            <person name="Kruys A."/>
            <person name="Hutchinson M.I."/>
            <person name="Powell A.J."/>
            <person name="Barry K."/>
            <person name="Miller A.N."/>
            <person name="Grigoriev I.V."/>
            <person name="Debuchy R."/>
            <person name="Gladieux P."/>
            <person name="Hiltunen Thoren M."/>
            <person name="Johannesson H."/>
        </authorList>
    </citation>
    <scope>NUCLEOTIDE SEQUENCE</scope>
    <source>
        <strain evidence="2">CBS 731.68</strain>
    </source>
</reference>
<evidence type="ECO:0000256" key="1">
    <source>
        <dbReference type="SAM" id="MobiDB-lite"/>
    </source>
</evidence>
<keyword evidence="3" id="KW-1185">Reference proteome</keyword>
<gene>
    <name evidence="2" type="ORF">N657DRAFT_647043</name>
</gene>
<feature type="region of interest" description="Disordered" evidence="1">
    <location>
        <begin position="1"/>
        <end position="40"/>
    </location>
</feature>
<name>A0AAN6TX47_9PEZI</name>
<organism evidence="2 3">
    <name type="scientific">Parathielavia appendiculata</name>
    <dbReference type="NCBI Taxonomy" id="2587402"/>
    <lineage>
        <taxon>Eukaryota</taxon>
        <taxon>Fungi</taxon>
        <taxon>Dikarya</taxon>
        <taxon>Ascomycota</taxon>
        <taxon>Pezizomycotina</taxon>
        <taxon>Sordariomycetes</taxon>
        <taxon>Sordariomycetidae</taxon>
        <taxon>Sordariales</taxon>
        <taxon>Chaetomiaceae</taxon>
        <taxon>Parathielavia</taxon>
    </lineage>
</organism>
<sequence length="188" mass="20045">MPVPSPSPGSLPPSKSGIPPKIPPSPQRPSNLQQVITSSPIPNWPVTSSHYLGFLGGRRIRLGEGLAFLLAGLELLVDEQEDEEGGDNEDDAEDDHGTDVFAGPVAALGDLRKGVASDDREADGGHFDCGVGIRCTKKAVMLASDNLREQLMAPIWTVKTSHFRTTTVSPCEPMCFQIVEGNDRLSSG</sequence>